<name>F5BD99_9RETR</name>
<evidence type="ECO:0000313" key="1">
    <source>
        <dbReference type="EMBL" id="AEB21186.1"/>
    </source>
</evidence>
<accession>F5BD99</accession>
<organism evidence="1">
    <name type="scientific">Visna-maedi virus</name>
    <dbReference type="NCBI Taxonomy" id="2169971"/>
    <lineage>
        <taxon>Viruses</taxon>
        <taxon>Riboviria</taxon>
        <taxon>Pararnavirae</taxon>
        <taxon>Artverviricota</taxon>
        <taxon>Revtraviricetes</taxon>
        <taxon>Ortervirales</taxon>
        <taxon>Retroviridae</taxon>
        <taxon>Orthoretrovirinae</taxon>
        <taxon>Lentivirus</taxon>
        <taxon>Lentivirus ovivismae</taxon>
    </lineage>
</organism>
<proteinExistence type="predicted"/>
<sequence length="230" mass="28417">MLNSSRSQSRSKQERHKEIGPRLPIWAWEETAFSINQEPYWYVTVRLQGLMWNKRGKKLKYQGEKAGYEYWGVEAGKWTMQLRRDKELLAQLNFRNCWEYLDKREWKKIGQWYETPGDYRKKERKFWFHWRIAICSCKKDKWDIREFMIGRHRWDLCKSCMQGEIVRYTEPKSLQRLTLLHIARENVFQVMPLWRARRVPVQGFPWCRELQGYTMPWTLQECWEMDTIFE</sequence>
<reference evidence="1" key="1">
    <citation type="journal article" date="2012" name="Vet. Microbiol.">
        <title>Visna/Maedi virus genetic characterization and serological diagnosis of infection in sheep from a neurological outbreak.</title>
        <authorList>
            <person name="Glaria I."/>
            <person name="Reina R."/>
            <person name="Ramirez H."/>
            <person name="de Andres X."/>
            <person name="Crespo H."/>
            <person name="Jauregui P."/>
            <person name="Salazar E."/>
            <person name="Lujan L."/>
            <person name="Perez M.M."/>
            <person name="Benavides J."/>
            <person name="Perez V."/>
            <person name="Polledo L."/>
            <person name="Garcia-Marin J.F."/>
            <person name="Riezu J.I."/>
            <person name="Borras F."/>
            <person name="Amorena B."/>
            <person name="de Andres D."/>
        </authorList>
    </citation>
    <scope>NUCLEOTIDE SEQUENCE</scope>
    <source>
        <strain evidence="1">697</strain>
    </source>
</reference>
<protein>
    <submittedName>
        <fullName evidence="1">Vif protein</fullName>
    </submittedName>
</protein>
<dbReference type="EMBL" id="HQ848062">
    <property type="protein sequence ID" value="AEB21186.1"/>
    <property type="molecule type" value="Genomic_DNA"/>
</dbReference>